<dbReference type="InterPro" id="IPR012340">
    <property type="entry name" value="NA-bd_OB-fold"/>
</dbReference>
<dbReference type="GO" id="GO:0045948">
    <property type="term" value="P:positive regulation of translational initiation"/>
    <property type="evidence" value="ECO:0007669"/>
    <property type="project" value="TreeGrafter"/>
</dbReference>
<dbReference type="GO" id="GO:0003727">
    <property type="term" value="F:single-stranded RNA binding"/>
    <property type="evidence" value="ECO:0007669"/>
    <property type="project" value="TreeGrafter"/>
</dbReference>
<gene>
    <name evidence="9" type="primary">POLR2G</name>
</gene>
<reference evidence="9 10" key="2">
    <citation type="journal article" date="2018" name="Annu Rev Anim Biosci">
        <title>Bat Biology, Genomes, and the Bat1K Project: To Generate Chromosome-Level Genomes for All Living Bat Species.</title>
        <authorList>
            <person name="Teeling E.C."/>
            <person name="Vernes S.C."/>
            <person name="Davalos L.M."/>
            <person name="Ray D.A."/>
            <person name="Gilbert M.T.P."/>
            <person name="Myers E."/>
        </authorList>
    </citation>
    <scope>NUCLEOTIDE SEQUENCE</scope>
</reference>
<comment type="function">
    <text evidence="7">DNA-dependent RNA polymerase which catalyzes the transcription of DNA into RNA using the four ribonucleoside triphosphates as substrates.</text>
</comment>
<reference evidence="10" key="3">
    <citation type="submission" date="2018-12" db="EMBL/GenBank/DDBJ databases">
        <title>G10K-VGP greater horseshoe bat female genome, primary haplotype.</title>
        <authorList>
            <person name="Teeling E."/>
            <person name="Myers G."/>
            <person name="Vernes S."/>
            <person name="Pippel M."/>
            <person name="Winkler S."/>
            <person name="Fedrigo O."/>
            <person name="Rhie A."/>
            <person name="Koren S."/>
            <person name="Phillippy A."/>
            <person name="Lewin H."/>
            <person name="Damas J."/>
            <person name="Howe K."/>
            <person name="Mountcastle J."/>
            <person name="Jarvis E.D."/>
        </authorList>
    </citation>
    <scope>NUCLEOTIDE SEQUENCE [LARGE SCALE GENOMIC DNA]</scope>
</reference>
<dbReference type="GO" id="GO:0060213">
    <property type="term" value="P:positive regulation of nuclear-transcribed mRNA poly(A) tail shortening"/>
    <property type="evidence" value="ECO:0007669"/>
    <property type="project" value="TreeGrafter"/>
</dbReference>
<dbReference type="InParanoid" id="A0A671F3F3"/>
<sequence length="229" mass="25972">MFYHISLEHEILLHPRYFGPNLLNTVKQKLFTEVEGTCTGKYGFVIAVTTIDNIGAGVIQPGRGFVLYPVKYKAIVFRPFKGEVVDAVVTQVNKVGLFTEIGPMSCFISRHSIPSEMEFDPNSNPPCYKTVDEDIVIQQDDEIRLKIVGTRVDKNDIFAIGSLMDDYLGECLIIHARVVAWGRVVWRPGWRWDLMPESQMKETLILSAWKIQDMWPLGCEVCSSSCPQL</sequence>
<evidence type="ECO:0000256" key="6">
    <source>
        <dbReference type="ARBA" id="ARBA00053377"/>
    </source>
</evidence>
<keyword evidence="4 7" id="KW-0804">Transcription</keyword>
<evidence type="ECO:0000256" key="4">
    <source>
        <dbReference type="ARBA" id="ARBA00023163"/>
    </source>
</evidence>
<proteinExistence type="inferred from homology"/>
<dbReference type="GO" id="GO:0031369">
    <property type="term" value="F:translation initiation factor binding"/>
    <property type="evidence" value="ECO:0007669"/>
    <property type="project" value="TreeGrafter"/>
</dbReference>
<reference evidence="9 10" key="1">
    <citation type="journal article" date="2015" name="Annu Rev Anim Biosci">
        <title>The Genome 10K Project: a way forward.</title>
        <authorList>
            <person name="Koepfli K.P."/>
            <person name="Paten B."/>
            <person name="O'Brien S.J."/>
            <person name="Koepfli K.P."/>
            <person name="Paten B."/>
            <person name="Antunes A."/>
            <person name="Belov K."/>
            <person name="Bustamante C."/>
            <person name="Castoe T.A."/>
            <person name="Clawson H."/>
            <person name="Crawford A.J."/>
            <person name="Diekhans M."/>
            <person name="Distel D."/>
            <person name="Durbin R."/>
            <person name="Earl D."/>
            <person name="Fujita M.K."/>
            <person name="Gamble T."/>
            <person name="Georges A."/>
            <person name="Gemmell N."/>
            <person name="Gilbert M.T."/>
            <person name="Graves J.M."/>
            <person name="Green R.E."/>
            <person name="Hickey G."/>
            <person name="Jarvis E.D."/>
            <person name="Johnson W."/>
            <person name="Komissarov A."/>
            <person name="Korf I."/>
            <person name="Kuhn R."/>
            <person name="Larkin D.M."/>
            <person name="Lewin H."/>
            <person name="Lopez J.V."/>
            <person name="Ma J."/>
            <person name="Marques-Bonet T."/>
            <person name="Miller W."/>
            <person name="Murphy R."/>
            <person name="Pevzner P."/>
            <person name="Shapiro B."/>
            <person name="Steiner C."/>
            <person name="Tamazian G."/>
            <person name="Venkatesh B."/>
            <person name="Wang J."/>
            <person name="Wayne R."/>
            <person name="Wiley E."/>
            <person name="Yang H."/>
            <person name="Zhang G."/>
            <person name="Haussler D."/>
            <person name="Ryder O."/>
            <person name="O'Brien S.J."/>
        </authorList>
    </citation>
    <scope>NUCLEOTIDE SEQUENCE</scope>
</reference>
<dbReference type="FunFam" id="3.30.1490.120:FF:000001">
    <property type="entry name" value="DNA-directed RNA polymerase II subunit RPB7"/>
    <property type="match status" value="1"/>
</dbReference>
<dbReference type="PANTHER" id="PTHR12709:SF4">
    <property type="entry name" value="DNA-DIRECTED RNA POLYMERASE II SUBUNIT RPB7"/>
    <property type="match status" value="1"/>
</dbReference>
<dbReference type="Ensembl" id="ENSRFET00010019859.1">
    <property type="protein sequence ID" value="ENSRFEP00010018218.1"/>
    <property type="gene ID" value="ENSRFEG00010012342.1"/>
</dbReference>
<dbReference type="FunFam" id="2.40.50.140:FF:000043">
    <property type="entry name" value="DNA-directed RNA polymerase II subunit RPB7"/>
    <property type="match status" value="1"/>
</dbReference>
<dbReference type="OMA" id="TMRQPGL"/>
<keyword evidence="5 7" id="KW-0539">Nucleus</keyword>
<evidence type="ECO:0000259" key="8">
    <source>
        <dbReference type="SMART" id="SM00316"/>
    </source>
</evidence>
<comment type="subcellular location">
    <subcellularLocation>
        <location evidence="1 7">Nucleus</location>
    </subcellularLocation>
</comment>
<dbReference type="SUPFAM" id="SSF50249">
    <property type="entry name" value="Nucleic acid-binding proteins"/>
    <property type="match status" value="1"/>
</dbReference>
<evidence type="ECO:0000256" key="2">
    <source>
        <dbReference type="ARBA" id="ARBA00009307"/>
    </source>
</evidence>
<evidence type="ECO:0000256" key="7">
    <source>
        <dbReference type="RuleBase" id="RU369086"/>
    </source>
</evidence>
<evidence type="ECO:0000256" key="5">
    <source>
        <dbReference type="ARBA" id="ARBA00023242"/>
    </source>
</evidence>
<evidence type="ECO:0000313" key="10">
    <source>
        <dbReference type="Proteomes" id="UP000472240"/>
    </source>
</evidence>
<comment type="function">
    <text evidence="6">Core component of RNA polymerase II (Pol II), a DNA-dependent RNA polymerase which synthesizes mRNA precursors and many functional non-coding RNAs using the four ribonucleoside triphosphates as substrates. Pol II is the central component of the basal RNA polymerase II transcription machinery. It is composed of mobile elements that move relative to each other. POLR2G/RPB7 is part of a subcomplex with POLR2D/RPB4 that binds to a pocket formed by POLR2A/RPB1, POLR2B/RPB2 and POLR2F/RPABC2 at the base of the clamp element. The POLR2D/RPB4-POLR2G/RPB7 subcomplex seems to lock the clamp via POLR2G/RPB7 in the closed conformation thus preventing double-stranded DNA to enter the active site cleft. The POLR2D/RPB4-POLR2G/RPB7 subcomplex binds single-stranded DNA and RNA.</text>
</comment>
<dbReference type="InterPro" id="IPR003029">
    <property type="entry name" value="S1_domain"/>
</dbReference>
<dbReference type="GO" id="GO:0000932">
    <property type="term" value="C:P-body"/>
    <property type="evidence" value="ECO:0007669"/>
    <property type="project" value="TreeGrafter"/>
</dbReference>
<comment type="similarity">
    <text evidence="2">Belongs to the eukaryotic RPB7/RPC8 RNA polymerase subunit family.</text>
</comment>
<dbReference type="FunCoup" id="A0A671F3F3">
    <property type="interactions" value="3698"/>
</dbReference>
<dbReference type="GeneTree" id="ENSGT00390000008975"/>
<name>A0A671F3F3_RHIFE</name>
<dbReference type="CDD" id="cd04329">
    <property type="entry name" value="RNAP_II_Rpb7_N"/>
    <property type="match status" value="1"/>
</dbReference>
<organism evidence="9 10">
    <name type="scientific">Rhinolophus ferrumequinum</name>
    <name type="common">Greater horseshoe bat</name>
    <dbReference type="NCBI Taxonomy" id="59479"/>
    <lineage>
        <taxon>Eukaryota</taxon>
        <taxon>Metazoa</taxon>
        <taxon>Chordata</taxon>
        <taxon>Craniata</taxon>
        <taxon>Vertebrata</taxon>
        <taxon>Euteleostomi</taxon>
        <taxon>Mammalia</taxon>
        <taxon>Eutheria</taxon>
        <taxon>Laurasiatheria</taxon>
        <taxon>Chiroptera</taxon>
        <taxon>Yinpterochiroptera</taxon>
        <taxon>Rhinolophoidea</taxon>
        <taxon>Rhinolophidae</taxon>
        <taxon>Rhinolophinae</taxon>
        <taxon>Rhinolophus</taxon>
    </lineage>
</organism>
<dbReference type="Pfam" id="PF03876">
    <property type="entry name" value="SHS2_Rpb7-N"/>
    <property type="match status" value="1"/>
</dbReference>
<keyword evidence="3 7" id="KW-0240">DNA-directed RNA polymerase</keyword>
<evidence type="ECO:0000256" key="3">
    <source>
        <dbReference type="ARBA" id="ARBA00022478"/>
    </source>
</evidence>
<dbReference type="Gene3D" id="2.40.50.140">
    <property type="entry name" value="Nucleic acid-binding proteins"/>
    <property type="match status" value="1"/>
</dbReference>
<dbReference type="PANTHER" id="PTHR12709">
    <property type="entry name" value="DNA-DIRECTED RNA POLYMERASE II, III"/>
    <property type="match status" value="1"/>
</dbReference>
<dbReference type="InterPro" id="IPR005576">
    <property type="entry name" value="Rpb7-like_N"/>
</dbReference>
<dbReference type="GO" id="GO:0003697">
    <property type="term" value="F:single-stranded DNA binding"/>
    <property type="evidence" value="ECO:0007669"/>
    <property type="project" value="TreeGrafter"/>
</dbReference>
<dbReference type="GO" id="GO:0005665">
    <property type="term" value="C:RNA polymerase II, core complex"/>
    <property type="evidence" value="ECO:0007669"/>
    <property type="project" value="Ensembl"/>
</dbReference>
<dbReference type="Proteomes" id="UP000472240">
    <property type="component" value="Chromosome 11"/>
</dbReference>
<dbReference type="SMART" id="SM00316">
    <property type="entry name" value="S1"/>
    <property type="match status" value="1"/>
</dbReference>
<dbReference type="CDD" id="cd04462">
    <property type="entry name" value="S1_RNAPII_Rpb7"/>
    <property type="match status" value="1"/>
</dbReference>
<dbReference type="Pfam" id="PF00575">
    <property type="entry name" value="S1"/>
    <property type="match status" value="1"/>
</dbReference>
<feature type="domain" description="S1 motif" evidence="8">
    <location>
        <begin position="80"/>
        <end position="162"/>
    </location>
</feature>
<reference evidence="9" key="4">
    <citation type="submission" date="2025-08" db="UniProtKB">
        <authorList>
            <consortium name="Ensembl"/>
        </authorList>
    </citation>
    <scope>IDENTIFICATION</scope>
</reference>
<dbReference type="InterPro" id="IPR045113">
    <property type="entry name" value="Rpb7-like"/>
</dbReference>
<dbReference type="Gene3D" id="3.30.1490.120">
    <property type="entry name" value="RNA polymerase Rpb7-like, N-terminal domain"/>
    <property type="match status" value="1"/>
</dbReference>
<accession>A0A671F3F3</accession>
<dbReference type="SUPFAM" id="SSF88798">
    <property type="entry name" value="N-terminal, heterodimerisation domain of RBP7 (RpoE)"/>
    <property type="match status" value="1"/>
</dbReference>
<dbReference type="AlphaFoldDB" id="A0A671F3F3"/>
<evidence type="ECO:0000313" key="9">
    <source>
        <dbReference type="Ensembl" id="ENSRFEP00010018218.1"/>
    </source>
</evidence>
<dbReference type="GO" id="GO:0006367">
    <property type="term" value="P:transcription initiation at RNA polymerase II promoter"/>
    <property type="evidence" value="ECO:0007669"/>
    <property type="project" value="TreeGrafter"/>
</dbReference>
<keyword evidence="10" id="KW-1185">Reference proteome</keyword>
<dbReference type="InterPro" id="IPR036898">
    <property type="entry name" value="RNA_pol_Rpb7-like_N_sf"/>
</dbReference>
<evidence type="ECO:0000256" key="1">
    <source>
        <dbReference type="ARBA" id="ARBA00004123"/>
    </source>
</evidence>
<protein>
    <recommendedName>
        <fullName evidence="7">DNA-directed RNA polymerase subunit</fullName>
    </recommendedName>
</protein>
<reference evidence="9" key="5">
    <citation type="submission" date="2025-09" db="UniProtKB">
        <authorList>
            <consortium name="Ensembl"/>
        </authorList>
    </citation>
    <scope>IDENTIFICATION</scope>
</reference>